<reference evidence="2 3" key="1">
    <citation type="journal article" date="2022" name="Allergy">
        <title>Genome assembly and annotation of Periplaneta americana reveal a comprehensive cockroach allergen profile.</title>
        <authorList>
            <person name="Wang L."/>
            <person name="Xiong Q."/>
            <person name="Saelim N."/>
            <person name="Wang L."/>
            <person name="Nong W."/>
            <person name="Wan A.T."/>
            <person name="Shi M."/>
            <person name="Liu X."/>
            <person name="Cao Q."/>
            <person name="Hui J.H.L."/>
            <person name="Sookrung N."/>
            <person name="Leung T.F."/>
            <person name="Tungtrongchitr A."/>
            <person name="Tsui S.K.W."/>
        </authorList>
    </citation>
    <scope>NUCLEOTIDE SEQUENCE [LARGE SCALE GENOMIC DNA]</scope>
    <source>
        <strain evidence="2">PWHHKU_190912</strain>
    </source>
</reference>
<dbReference type="PANTHER" id="PTHR46060">
    <property type="entry name" value="MARINER MOS1 TRANSPOSASE-LIKE PROTEIN"/>
    <property type="match status" value="1"/>
</dbReference>
<dbReference type="Proteomes" id="UP001148838">
    <property type="component" value="Unassembled WGS sequence"/>
</dbReference>
<evidence type="ECO:0000313" key="3">
    <source>
        <dbReference type="Proteomes" id="UP001148838"/>
    </source>
</evidence>
<dbReference type="InterPro" id="IPR052709">
    <property type="entry name" value="Transposase-MT_Hybrid"/>
</dbReference>
<keyword evidence="3" id="KW-1185">Reference proteome</keyword>
<gene>
    <name evidence="2" type="ORF">ANN_14069</name>
</gene>
<dbReference type="Pfam" id="PF01359">
    <property type="entry name" value="Transposase_1"/>
    <property type="match status" value="1"/>
</dbReference>
<dbReference type="InterPro" id="IPR036397">
    <property type="entry name" value="RNaseH_sf"/>
</dbReference>
<dbReference type="EMBL" id="JAJSOF020000019">
    <property type="protein sequence ID" value="KAJ4438130.1"/>
    <property type="molecule type" value="Genomic_DNA"/>
</dbReference>
<comment type="caution">
    <text evidence="2">The sequence shown here is derived from an EMBL/GenBank/DDBJ whole genome shotgun (WGS) entry which is preliminary data.</text>
</comment>
<accession>A0ABQ8SVA7</accession>
<evidence type="ECO:0000313" key="2">
    <source>
        <dbReference type="EMBL" id="KAJ4438130.1"/>
    </source>
</evidence>
<name>A0ABQ8SVA7_PERAM</name>
<dbReference type="InterPro" id="IPR001888">
    <property type="entry name" value="Transposase_1"/>
</dbReference>
<dbReference type="PANTHER" id="PTHR46060:SF1">
    <property type="entry name" value="MARINER MOS1 TRANSPOSASE-LIKE PROTEIN"/>
    <property type="match status" value="1"/>
</dbReference>
<feature type="region of interest" description="Disordered" evidence="1">
    <location>
        <begin position="29"/>
        <end position="58"/>
    </location>
</feature>
<proteinExistence type="predicted"/>
<sequence length="172" mass="20048">MKKVYVDNCMLRARVYEWTKRYQQGRTSLEDDPRLASPTQSSRKKMLQQTISSGQIGGSKRHIVQWKHGISPRLVVGIYSHHATPKKLRNFTTAGKVMLMLFFDSEGLLFCHFMERGESVTCARYSEILRTELRRAVKNKRPGRLREGVILLHDIARPHTVRHTMDTIRDLR</sequence>
<evidence type="ECO:0008006" key="4">
    <source>
        <dbReference type="Google" id="ProtNLM"/>
    </source>
</evidence>
<protein>
    <recommendedName>
        <fullName evidence="4">Mariner Mos1 transposase</fullName>
    </recommendedName>
</protein>
<evidence type="ECO:0000256" key="1">
    <source>
        <dbReference type="SAM" id="MobiDB-lite"/>
    </source>
</evidence>
<dbReference type="Gene3D" id="3.30.420.10">
    <property type="entry name" value="Ribonuclease H-like superfamily/Ribonuclease H"/>
    <property type="match status" value="1"/>
</dbReference>
<organism evidence="2 3">
    <name type="scientific">Periplaneta americana</name>
    <name type="common">American cockroach</name>
    <name type="synonym">Blatta americana</name>
    <dbReference type="NCBI Taxonomy" id="6978"/>
    <lineage>
        <taxon>Eukaryota</taxon>
        <taxon>Metazoa</taxon>
        <taxon>Ecdysozoa</taxon>
        <taxon>Arthropoda</taxon>
        <taxon>Hexapoda</taxon>
        <taxon>Insecta</taxon>
        <taxon>Pterygota</taxon>
        <taxon>Neoptera</taxon>
        <taxon>Polyneoptera</taxon>
        <taxon>Dictyoptera</taxon>
        <taxon>Blattodea</taxon>
        <taxon>Blattoidea</taxon>
        <taxon>Blattidae</taxon>
        <taxon>Blattinae</taxon>
        <taxon>Periplaneta</taxon>
    </lineage>
</organism>
<feature type="compositionally biased region" description="Polar residues" evidence="1">
    <location>
        <begin position="37"/>
        <end position="54"/>
    </location>
</feature>